<reference evidence="1" key="1">
    <citation type="journal article" date="2021" name="New Phytol.">
        <title>Evolutionary innovations through gain and loss of genes in the ectomycorrhizal Boletales.</title>
        <authorList>
            <person name="Wu G."/>
            <person name="Miyauchi S."/>
            <person name="Morin E."/>
            <person name="Kuo A."/>
            <person name="Drula E."/>
            <person name="Varga T."/>
            <person name="Kohler A."/>
            <person name="Feng B."/>
            <person name="Cao Y."/>
            <person name="Lipzen A."/>
            <person name="Daum C."/>
            <person name="Hundley H."/>
            <person name="Pangilinan J."/>
            <person name="Johnson J."/>
            <person name="Barry K."/>
            <person name="LaButti K."/>
            <person name="Ng V."/>
            <person name="Ahrendt S."/>
            <person name="Min B."/>
            <person name="Choi I.G."/>
            <person name="Park H."/>
            <person name="Plett J.M."/>
            <person name="Magnuson J."/>
            <person name="Spatafora J.W."/>
            <person name="Nagy L.G."/>
            <person name="Henrissat B."/>
            <person name="Grigoriev I.V."/>
            <person name="Yang Z.L."/>
            <person name="Xu J."/>
            <person name="Martin F.M."/>
        </authorList>
    </citation>
    <scope>NUCLEOTIDE SEQUENCE</scope>
    <source>
        <strain evidence="1">ATCC 28755</strain>
    </source>
</reference>
<name>A0ACB7ZSH2_9AGAM</name>
<sequence>MRDTFVAEFLRLEGRGDYGSLKCRCGNSDTEYRCRDCHGQDMFCKSCILQAHAAHPLHRLEKWNGIFFSRAKLKDLGLRIQLGHRLGGICPNPSPAFNNDFIVLDVNGVHEVSLDYCGCDVAAPVVIQLLRIFWYPATTVDPKTGATFRLLEHYHLLSFESKASAFEYYNALVRLTDNTGVYVTKDRYESLLQMVREWRHVKQLKRAGRGHELEGPTSSGSASCAVTCPACPQPGINLPVGWDEAPPECQFLYALFLGIDANFRLARRNVSSEAADPSLNDGSMFFVSERPYKDLLSSYKGPPQDKSSCNSHNAVNMADTKASRGLAATGAGTIDCARHNFKRPNSVGDLQKGERYVNIDYLFFSSMQQSPGIKTLFISYDIACQWNKNLWARMLWFPQQMQIDQTTKSITFLVPKFHLPAHVAPCQTAYSFNFTKGVGRTDGEAPERGWANINPVATSTKEMGPGSRRDTLDDHFNDWNWKKMCTMGVSLYRKLNNAIPQSEKHAQEFSLLSALIPPESLTIWTTEVERWESDNNNPNPFQSSVSKLSQPAVRLALSQAEALEMEQGTSLSLHDTISPSVLISSGIELEDQQRILLSDLKNVGLHATDNQKANLQLRVNTLRRKIENWSRAQLLYMPMVAHLRMVDDTANSQEEKVYEIKLWLPSQLPDNITCDHRLLEYEWKLRLAQAYDSLNDLRHNLRMTTCLFKFKDKNIRGQRPNTRARTIITNTEARTHFAAAKYKAARQRLVRLAQRIPCSDEWTVELKELDTSRDLRKLGEGHEGESEGNRTLSWIWKTHDVADTTDRGIADALRIEWNKARARAHRWQEEIQLLKEEMRRVLAFFGWQADWWDRQASRRTDVSAAHAEGLQAYAARQAWIRRNMANHFVKLWSGHCVVQ</sequence>
<dbReference type="EMBL" id="MU268608">
    <property type="protein sequence ID" value="KAH7904101.1"/>
    <property type="molecule type" value="Genomic_DNA"/>
</dbReference>
<proteinExistence type="predicted"/>
<protein>
    <submittedName>
        <fullName evidence="1">Uncharacterized protein</fullName>
    </submittedName>
</protein>
<evidence type="ECO:0000313" key="1">
    <source>
        <dbReference type="EMBL" id="KAH7904101.1"/>
    </source>
</evidence>
<dbReference type="Proteomes" id="UP000790377">
    <property type="component" value="Unassembled WGS sequence"/>
</dbReference>
<accession>A0ACB7ZSH2</accession>
<gene>
    <name evidence="1" type="ORF">BJ138DRAFT_1175416</name>
</gene>
<evidence type="ECO:0000313" key="2">
    <source>
        <dbReference type="Proteomes" id="UP000790377"/>
    </source>
</evidence>
<organism evidence="1 2">
    <name type="scientific">Hygrophoropsis aurantiaca</name>
    <dbReference type="NCBI Taxonomy" id="72124"/>
    <lineage>
        <taxon>Eukaryota</taxon>
        <taxon>Fungi</taxon>
        <taxon>Dikarya</taxon>
        <taxon>Basidiomycota</taxon>
        <taxon>Agaricomycotina</taxon>
        <taxon>Agaricomycetes</taxon>
        <taxon>Agaricomycetidae</taxon>
        <taxon>Boletales</taxon>
        <taxon>Coniophorineae</taxon>
        <taxon>Hygrophoropsidaceae</taxon>
        <taxon>Hygrophoropsis</taxon>
    </lineage>
</organism>
<keyword evidence="2" id="KW-1185">Reference proteome</keyword>
<comment type="caution">
    <text evidence="1">The sequence shown here is derived from an EMBL/GenBank/DDBJ whole genome shotgun (WGS) entry which is preliminary data.</text>
</comment>